<reference evidence="5" key="3">
    <citation type="journal article" date="2014" name="Nature">
        <title>Elephant shark genome provides unique insights into gnathostome evolution.</title>
        <authorList>
            <consortium name="International Elephant Shark Genome Sequencing Consortium"/>
            <person name="Venkatesh B."/>
            <person name="Lee A.P."/>
            <person name="Ravi V."/>
            <person name="Maurya A.K."/>
            <person name="Lian M.M."/>
            <person name="Swann J.B."/>
            <person name="Ohta Y."/>
            <person name="Flajnik M.F."/>
            <person name="Sutoh Y."/>
            <person name="Kasahara M."/>
            <person name="Hoon S."/>
            <person name="Gangu V."/>
            <person name="Roy S.W."/>
            <person name="Irimia M."/>
            <person name="Korzh V."/>
            <person name="Kondrychyn I."/>
            <person name="Lim Z.W."/>
            <person name="Tay B.H."/>
            <person name="Tohari S."/>
            <person name="Kong K.W."/>
            <person name="Ho S."/>
            <person name="Lorente-Galdos B."/>
            <person name="Quilez J."/>
            <person name="Marques-Bonet T."/>
            <person name="Raney B.J."/>
            <person name="Ingham P.W."/>
            <person name="Tay A."/>
            <person name="Hillier L.W."/>
            <person name="Minx P."/>
            <person name="Boehm T."/>
            <person name="Wilson R.K."/>
            <person name="Brenner S."/>
            <person name="Warren W.C."/>
        </authorList>
    </citation>
    <scope>NUCLEOTIDE SEQUENCE [LARGE SCALE GENOMIC DNA]</scope>
</reference>
<dbReference type="PANTHER" id="PTHR11346:SF21">
    <property type="entry name" value="GRIFIN"/>
    <property type="match status" value="1"/>
</dbReference>
<reference evidence="4" key="5">
    <citation type="submission" date="2025-09" db="UniProtKB">
        <authorList>
            <consortium name="Ensembl"/>
        </authorList>
    </citation>
    <scope>IDENTIFICATION</scope>
</reference>
<dbReference type="CDD" id="cd00070">
    <property type="entry name" value="GLECT"/>
    <property type="match status" value="1"/>
</dbReference>
<dbReference type="GeneTree" id="ENSGT00940000162164"/>
<sequence>MSLLLYSVYPEGLCPGWNVTLKGEPTSEANRFDINFLCDKSEQIAFHFNPRITESELVCNSKLANKWGKEERTPFCPLEAEEPFQMEISSDEEYFHVFIDGNKTCQFRHRTDELNSITKLQVLNDINISSVEIAKKVFM</sequence>
<dbReference type="GO" id="GO:0030246">
    <property type="term" value="F:carbohydrate binding"/>
    <property type="evidence" value="ECO:0007669"/>
    <property type="project" value="UniProtKB-UniRule"/>
</dbReference>
<dbReference type="Pfam" id="PF00337">
    <property type="entry name" value="Gal-bind_lectin"/>
    <property type="match status" value="1"/>
</dbReference>
<evidence type="ECO:0000259" key="3">
    <source>
        <dbReference type="PROSITE" id="PS51304"/>
    </source>
</evidence>
<name>A0A4W3JPY3_CALMI</name>
<feature type="domain" description="Galectin" evidence="3">
    <location>
        <begin position="5"/>
        <end position="134"/>
    </location>
</feature>
<dbReference type="AlphaFoldDB" id="A0A4W3JPY3"/>
<reference evidence="5" key="2">
    <citation type="journal article" date="2007" name="PLoS Biol.">
        <title>Survey sequencing and comparative analysis of the elephant shark (Callorhinchus milii) genome.</title>
        <authorList>
            <person name="Venkatesh B."/>
            <person name="Kirkness E.F."/>
            <person name="Loh Y.H."/>
            <person name="Halpern A.L."/>
            <person name="Lee A.P."/>
            <person name="Johnson J."/>
            <person name="Dandona N."/>
            <person name="Viswanathan L.D."/>
            <person name="Tay A."/>
            <person name="Venter J.C."/>
            <person name="Strausberg R.L."/>
            <person name="Brenner S."/>
        </authorList>
    </citation>
    <scope>NUCLEOTIDE SEQUENCE [LARGE SCALE GENOMIC DNA]</scope>
</reference>
<evidence type="ECO:0000256" key="1">
    <source>
        <dbReference type="ARBA" id="ARBA00022734"/>
    </source>
</evidence>
<evidence type="ECO:0000313" key="4">
    <source>
        <dbReference type="Ensembl" id="ENSCMIP00000041301.1"/>
    </source>
</evidence>
<dbReference type="SUPFAM" id="SSF49899">
    <property type="entry name" value="Concanavalin A-like lectins/glucanases"/>
    <property type="match status" value="1"/>
</dbReference>
<dbReference type="InterPro" id="IPR001079">
    <property type="entry name" value="Galectin_CRD"/>
</dbReference>
<evidence type="ECO:0000256" key="2">
    <source>
        <dbReference type="RuleBase" id="RU102079"/>
    </source>
</evidence>
<dbReference type="InterPro" id="IPR013320">
    <property type="entry name" value="ConA-like_dom_sf"/>
</dbReference>
<dbReference type="Gene3D" id="2.60.120.200">
    <property type="match status" value="1"/>
</dbReference>
<dbReference type="SMART" id="SM00908">
    <property type="entry name" value="Gal-bind_lectin"/>
    <property type="match status" value="1"/>
</dbReference>
<dbReference type="FunFam" id="2.60.120.200:FF:000021">
    <property type="entry name" value="Galectin"/>
    <property type="match status" value="1"/>
</dbReference>
<dbReference type="OMA" id="GICPGWS"/>
<proteinExistence type="predicted"/>
<organism evidence="4 5">
    <name type="scientific">Callorhinchus milii</name>
    <name type="common">Ghost shark</name>
    <dbReference type="NCBI Taxonomy" id="7868"/>
    <lineage>
        <taxon>Eukaryota</taxon>
        <taxon>Metazoa</taxon>
        <taxon>Chordata</taxon>
        <taxon>Craniata</taxon>
        <taxon>Vertebrata</taxon>
        <taxon>Chondrichthyes</taxon>
        <taxon>Holocephali</taxon>
        <taxon>Chimaeriformes</taxon>
        <taxon>Callorhinchidae</taxon>
        <taxon>Callorhinchus</taxon>
    </lineage>
</organism>
<evidence type="ECO:0000313" key="5">
    <source>
        <dbReference type="Proteomes" id="UP000314986"/>
    </source>
</evidence>
<dbReference type="Proteomes" id="UP000314986">
    <property type="component" value="Unassembled WGS sequence"/>
</dbReference>
<dbReference type="PANTHER" id="PTHR11346">
    <property type="entry name" value="GALECTIN"/>
    <property type="match status" value="1"/>
</dbReference>
<dbReference type="InterPro" id="IPR044156">
    <property type="entry name" value="Galectin-like"/>
</dbReference>
<dbReference type="STRING" id="7868.ENSCMIP00000041301"/>
<dbReference type="SMART" id="SM00276">
    <property type="entry name" value="GLECT"/>
    <property type="match status" value="1"/>
</dbReference>
<keyword evidence="1 2" id="KW-0430">Lectin</keyword>
<dbReference type="Ensembl" id="ENSCMIT00000041886.1">
    <property type="protein sequence ID" value="ENSCMIP00000041301.1"/>
    <property type="gene ID" value="ENSCMIG00000017216.1"/>
</dbReference>
<reference evidence="4" key="4">
    <citation type="submission" date="2025-08" db="UniProtKB">
        <authorList>
            <consortium name="Ensembl"/>
        </authorList>
    </citation>
    <scope>IDENTIFICATION</scope>
</reference>
<keyword evidence="5" id="KW-1185">Reference proteome</keyword>
<accession>A0A4W3JPY3</accession>
<dbReference type="PROSITE" id="PS51304">
    <property type="entry name" value="GALECTIN"/>
    <property type="match status" value="1"/>
</dbReference>
<reference evidence="5" key="1">
    <citation type="journal article" date="2006" name="Science">
        <title>Ancient noncoding elements conserved in the human genome.</title>
        <authorList>
            <person name="Venkatesh B."/>
            <person name="Kirkness E.F."/>
            <person name="Loh Y.H."/>
            <person name="Halpern A.L."/>
            <person name="Lee A.P."/>
            <person name="Johnson J."/>
            <person name="Dandona N."/>
            <person name="Viswanathan L.D."/>
            <person name="Tay A."/>
            <person name="Venter J.C."/>
            <person name="Strausberg R.L."/>
            <person name="Brenner S."/>
        </authorList>
    </citation>
    <scope>NUCLEOTIDE SEQUENCE [LARGE SCALE GENOMIC DNA]</scope>
</reference>
<protein>
    <recommendedName>
        <fullName evidence="2">Galectin</fullName>
    </recommendedName>
</protein>
<dbReference type="InParanoid" id="A0A4W3JPY3"/>